<dbReference type="SUPFAM" id="SSF56784">
    <property type="entry name" value="HAD-like"/>
    <property type="match status" value="1"/>
</dbReference>
<evidence type="ECO:0000256" key="5">
    <source>
        <dbReference type="SAM" id="Coils"/>
    </source>
</evidence>
<dbReference type="Pfam" id="PF03031">
    <property type="entry name" value="NIF"/>
    <property type="match status" value="1"/>
</dbReference>
<keyword evidence="5" id="KW-0175">Coiled coil</keyword>
<dbReference type="CTD" id="8237338"/>
<keyword evidence="2" id="KW-0904">Protein phosphatase</keyword>
<feature type="compositionally biased region" description="Low complexity" evidence="6">
    <location>
        <begin position="28"/>
        <end position="38"/>
    </location>
</feature>
<dbReference type="InterPro" id="IPR050365">
    <property type="entry name" value="TIM50"/>
</dbReference>
<dbReference type="EMBL" id="DS235169">
    <property type="protein sequence ID" value="EEB12796.1"/>
    <property type="molecule type" value="Genomic_DNA"/>
</dbReference>
<evidence type="ECO:0000256" key="6">
    <source>
        <dbReference type="SAM" id="MobiDB-lite"/>
    </source>
</evidence>
<accession>E0VHE0</accession>
<comment type="similarity">
    <text evidence="4">Belongs to the CTDSPL2 family.</text>
</comment>
<feature type="region of interest" description="Disordered" evidence="6">
    <location>
        <begin position="23"/>
        <end position="96"/>
    </location>
</feature>
<dbReference type="VEuPathDB" id="VectorBase:PHUM206540"/>
<proteinExistence type="inferred from homology"/>
<dbReference type="EMBL" id="AAZO01002391">
    <property type="status" value="NOT_ANNOTATED_CDS"/>
    <property type="molecule type" value="Genomic_DNA"/>
</dbReference>
<dbReference type="Gene3D" id="3.40.50.1000">
    <property type="entry name" value="HAD superfamily/HAD-like"/>
    <property type="match status" value="1"/>
</dbReference>
<dbReference type="AlphaFoldDB" id="E0VHE0"/>
<evidence type="ECO:0000313" key="9">
    <source>
        <dbReference type="EnsemblMetazoa" id="PHUM206540-PA"/>
    </source>
</evidence>
<keyword evidence="1" id="KW-0378">Hydrolase</keyword>
<gene>
    <name evidence="9" type="primary">8237338</name>
    <name evidence="8" type="ORF">Phum_PHUM206540</name>
</gene>
<evidence type="ECO:0000313" key="8">
    <source>
        <dbReference type="EMBL" id="EEB12796.1"/>
    </source>
</evidence>
<dbReference type="OrthoDB" id="277011at2759"/>
<keyword evidence="10" id="KW-1185">Reference proteome</keyword>
<dbReference type="PROSITE" id="PS50969">
    <property type="entry name" value="FCP1"/>
    <property type="match status" value="1"/>
</dbReference>
<reference evidence="8" key="1">
    <citation type="submission" date="2007-04" db="EMBL/GenBank/DDBJ databases">
        <title>Annotation of Pediculus humanus corporis strain USDA.</title>
        <authorList>
            <person name="Kirkness E."/>
            <person name="Hannick L."/>
            <person name="Hass B."/>
            <person name="Bruggner R."/>
            <person name="Lawson D."/>
            <person name="Bidwell S."/>
            <person name="Joardar V."/>
            <person name="Caler E."/>
            <person name="Walenz B."/>
            <person name="Inman J."/>
            <person name="Schobel S."/>
            <person name="Galinsky K."/>
            <person name="Amedeo P."/>
            <person name="Strausberg R."/>
        </authorList>
    </citation>
    <scope>NUCLEOTIDE SEQUENCE</scope>
    <source>
        <strain evidence="8">USDA</strain>
    </source>
</reference>
<dbReference type="InterPro" id="IPR011948">
    <property type="entry name" value="Dullard_phosphatase"/>
</dbReference>
<evidence type="ECO:0000256" key="3">
    <source>
        <dbReference type="ARBA" id="ARBA00037324"/>
    </source>
</evidence>
<dbReference type="GO" id="GO:0005634">
    <property type="term" value="C:nucleus"/>
    <property type="evidence" value="ECO:0007669"/>
    <property type="project" value="UniProtKB-ARBA"/>
</dbReference>
<dbReference type="InterPro" id="IPR023214">
    <property type="entry name" value="HAD_sf"/>
</dbReference>
<dbReference type="HOGENOM" id="CLU_340475_0_0_1"/>
<evidence type="ECO:0000256" key="1">
    <source>
        <dbReference type="ARBA" id="ARBA00022801"/>
    </source>
</evidence>
<dbReference type="Proteomes" id="UP000009046">
    <property type="component" value="Unassembled WGS sequence"/>
</dbReference>
<feature type="domain" description="FCP1 homology" evidence="7">
    <location>
        <begin position="663"/>
        <end position="822"/>
    </location>
</feature>
<dbReference type="FunFam" id="3.40.50.1000:FF:000015">
    <property type="entry name" value="CTD small phosphatase-like protein 2"/>
    <property type="match status" value="1"/>
</dbReference>
<reference evidence="9" key="3">
    <citation type="submission" date="2021-02" db="UniProtKB">
        <authorList>
            <consortium name="EnsemblMetazoa"/>
        </authorList>
    </citation>
    <scope>IDENTIFICATION</scope>
    <source>
        <strain evidence="9">USDA</strain>
    </source>
</reference>
<feature type="compositionally biased region" description="Polar residues" evidence="6">
    <location>
        <begin position="58"/>
        <end position="77"/>
    </location>
</feature>
<sequence>MWLRSEVTDQSHLRLTAKVLNQITEATSKQSHSKSNSESVKRRKGKSSNRKKRKGQKYSESQKPETSSQAQFSTNNHSESSNQYSTSNSPSSSFRNRKFSKKRIDFRKAINSGEVDSCSKSSRLLEKIKSSRASRRIGGIALKQSIVRSKKLNAVENNGQLTRIIHKTRWPRKNESLKKDSFYDNGGGGIFNKKNYNKNSNNNKKKRCNKKNSGEEVLPEKTGYKKHNPRGGLIKSIQKRTGFGEETSKISKNIGVSKLQRKSSSSFRLPNTKQKCNIKCCDKKCLNKNIDNCTNAMERLDLINENEKSNLIVLSQYVNPLLQVNSTNEKSNDKLSQLNNAISEAKNSLENILAGNGGDKFIDKTINGINENVVSNDKNTFEEKENFTDLYSSEGKEDKFDKVEENQLSLLENSCKIVSPSTLTDGPSEVSFYEVFPPNIYNFEDALCVVGEHSDKNSSVTIDAKYPIMKDPTTEIQMLATYSDSLKNISQEEPFPQITSNSIESQMAINMTSLDICKNVYIHKESGLNEQNFGSAEDIERIYELARESGKNYTLARELEKHYLMDCSTSENFDGSKNKNDGEEDNNVNNGVLENINCSMHDDGSVDLNYLSRCDTGIITSVEEQQCVPMEEDEWDPYLFIKHLPPLTNEMRARCPALPLKTRSSPDFSLVLDLDETLVHCSLQELQDASFTFPVLFQDCAYTVFVRTRPYFREFLERVSSLFEVILFTASKRVYADKLMNLLDPKKRWIKYRLFREHCVCVNGNYIKDLTILGRDLSKTIIIDNSPQAFGYQLENGIPIESWFVDRNDNELMKLIPFLEDLKKKSKYFHMIVK</sequence>
<dbReference type="InParanoid" id="E0VHE0"/>
<dbReference type="EnsemblMetazoa" id="PHUM206540-RA">
    <property type="protein sequence ID" value="PHUM206540-PA"/>
    <property type="gene ID" value="PHUM206540"/>
</dbReference>
<dbReference type="KEGG" id="phu:Phum_PHUM206540"/>
<feature type="compositionally biased region" description="Basic residues" evidence="6">
    <location>
        <begin position="41"/>
        <end position="56"/>
    </location>
</feature>
<protein>
    <recommendedName>
        <fullName evidence="7">FCP1 homology domain-containing protein</fullName>
    </recommendedName>
</protein>
<dbReference type="eggNOG" id="KOG1605">
    <property type="taxonomic scope" value="Eukaryota"/>
</dbReference>
<evidence type="ECO:0000256" key="4">
    <source>
        <dbReference type="ARBA" id="ARBA00038355"/>
    </source>
</evidence>
<evidence type="ECO:0000259" key="7">
    <source>
        <dbReference type="PROSITE" id="PS50969"/>
    </source>
</evidence>
<evidence type="ECO:0000313" key="10">
    <source>
        <dbReference type="Proteomes" id="UP000009046"/>
    </source>
</evidence>
<dbReference type="GO" id="GO:0004721">
    <property type="term" value="F:phosphoprotein phosphatase activity"/>
    <property type="evidence" value="ECO:0007669"/>
    <property type="project" value="UniProtKB-KW"/>
</dbReference>
<dbReference type="STRING" id="121224.E0VHE0"/>
<organism>
    <name type="scientific">Pediculus humanus subsp. corporis</name>
    <name type="common">Body louse</name>
    <dbReference type="NCBI Taxonomy" id="121224"/>
    <lineage>
        <taxon>Eukaryota</taxon>
        <taxon>Metazoa</taxon>
        <taxon>Ecdysozoa</taxon>
        <taxon>Arthropoda</taxon>
        <taxon>Hexapoda</taxon>
        <taxon>Insecta</taxon>
        <taxon>Pterygota</taxon>
        <taxon>Neoptera</taxon>
        <taxon>Paraneoptera</taxon>
        <taxon>Psocodea</taxon>
        <taxon>Troctomorpha</taxon>
        <taxon>Phthiraptera</taxon>
        <taxon>Anoplura</taxon>
        <taxon>Pediculidae</taxon>
        <taxon>Pediculus</taxon>
    </lineage>
</organism>
<reference evidence="8" key="2">
    <citation type="submission" date="2007-04" db="EMBL/GenBank/DDBJ databases">
        <title>The genome of the human body louse.</title>
        <authorList>
            <consortium name="The Human Body Louse Genome Consortium"/>
            <person name="Kirkness E."/>
            <person name="Walenz B."/>
            <person name="Hass B."/>
            <person name="Bruggner R."/>
            <person name="Strausberg R."/>
        </authorList>
    </citation>
    <scope>NUCLEOTIDE SEQUENCE</scope>
    <source>
        <strain evidence="8">USDA</strain>
    </source>
</reference>
<dbReference type="RefSeq" id="XP_002425534.1">
    <property type="nucleotide sequence ID" value="XM_002425489.1"/>
</dbReference>
<dbReference type="InterPro" id="IPR036412">
    <property type="entry name" value="HAD-like_sf"/>
</dbReference>
<dbReference type="InterPro" id="IPR004274">
    <property type="entry name" value="FCP1_dom"/>
</dbReference>
<evidence type="ECO:0000256" key="2">
    <source>
        <dbReference type="ARBA" id="ARBA00022912"/>
    </source>
</evidence>
<dbReference type="NCBIfam" id="TIGR02251">
    <property type="entry name" value="HIF-SF_euk"/>
    <property type="match status" value="1"/>
</dbReference>
<dbReference type="PANTHER" id="PTHR12210">
    <property type="entry name" value="DULLARD PROTEIN PHOSPHATASE"/>
    <property type="match status" value="1"/>
</dbReference>
<name>E0VHE0_PEDHC</name>
<comment type="function">
    <text evidence="3">Probable phosphatase.</text>
</comment>
<feature type="compositionally biased region" description="Low complexity" evidence="6">
    <location>
        <begin position="78"/>
        <end position="94"/>
    </location>
</feature>
<dbReference type="SMART" id="SM00577">
    <property type="entry name" value="CPDc"/>
    <property type="match status" value="1"/>
</dbReference>
<dbReference type="GeneID" id="8237338"/>
<feature type="coiled-coil region" evidence="5">
    <location>
        <begin position="328"/>
        <end position="355"/>
    </location>
</feature>
<dbReference type="CDD" id="cd07521">
    <property type="entry name" value="HAD_FCP1-like"/>
    <property type="match status" value="1"/>
</dbReference>